<dbReference type="HOGENOM" id="CLU_2718588_0_0_9"/>
<dbReference type="EMBL" id="CP009286">
    <property type="protein sequence ID" value="AIQ62603.1"/>
    <property type="molecule type" value="Genomic_DNA"/>
</dbReference>
<sequence>MYLEPGVAEKFKDSYAWRDVTLNPSMQLDTDEGKEHSWAFNEEFNEYVKSSDYIGKFYFDVRNELVYFEVEK</sequence>
<dbReference type="STRING" id="169760.PSTEL_05285"/>
<dbReference type="Proteomes" id="UP000029507">
    <property type="component" value="Chromosome"/>
</dbReference>
<evidence type="ECO:0000313" key="2">
    <source>
        <dbReference type="Proteomes" id="UP000029507"/>
    </source>
</evidence>
<gene>
    <name evidence="1" type="ORF">PSTEL_05285</name>
</gene>
<proteinExistence type="predicted"/>
<dbReference type="KEGG" id="pste:PSTEL_05285"/>
<dbReference type="AlphaFoldDB" id="A0A089LTN7"/>
<evidence type="ECO:0000313" key="1">
    <source>
        <dbReference type="EMBL" id="AIQ62603.1"/>
    </source>
</evidence>
<reference evidence="1 2" key="1">
    <citation type="submission" date="2014-08" db="EMBL/GenBank/DDBJ databases">
        <title>Comparative genomics of the Paenibacillus odorifer group.</title>
        <authorList>
            <person name="den Bakker H.C."/>
            <person name="Tsai Y.-C."/>
            <person name="Martin N."/>
            <person name="Korlach J."/>
            <person name="Wiedmann M."/>
        </authorList>
    </citation>
    <scope>NUCLEOTIDE SEQUENCE [LARGE SCALE GENOMIC DNA]</scope>
    <source>
        <strain evidence="1 2">DSM 14472</strain>
    </source>
</reference>
<accession>A0A089LTN7</accession>
<protein>
    <submittedName>
        <fullName evidence="1">Uncharacterized protein</fullName>
    </submittedName>
</protein>
<keyword evidence="2" id="KW-1185">Reference proteome</keyword>
<name>A0A089LTN7_9BACL</name>
<organism evidence="1 2">
    <name type="scientific">Paenibacillus stellifer</name>
    <dbReference type="NCBI Taxonomy" id="169760"/>
    <lineage>
        <taxon>Bacteria</taxon>
        <taxon>Bacillati</taxon>
        <taxon>Bacillota</taxon>
        <taxon>Bacilli</taxon>
        <taxon>Bacillales</taxon>
        <taxon>Paenibacillaceae</taxon>
        <taxon>Paenibacillus</taxon>
    </lineage>
</organism>